<proteinExistence type="predicted"/>
<dbReference type="AlphaFoldDB" id="A0A3B0U1C7"/>
<dbReference type="Gene3D" id="3.50.50.60">
    <property type="entry name" value="FAD/NAD(P)-binding domain"/>
    <property type="match status" value="2"/>
</dbReference>
<dbReference type="PRINTS" id="PR00368">
    <property type="entry name" value="FADPNR"/>
</dbReference>
<evidence type="ECO:0000256" key="2">
    <source>
        <dbReference type="ARBA" id="ARBA00022630"/>
    </source>
</evidence>
<keyword evidence="4" id="KW-0560">Oxidoreductase</keyword>
<dbReference type="InterPro" id="IPR036188">
    <property type="entry name" value="FAD/NAD-bd_sf"/>
</dbReference>
<name>A0A3B0U1C7_9ZZZZ</name>
<dbReference type="InterPro" id="IPR050446">
    <property type="entry name" value="FAD-oxidoreductase/Apoptosis"/>
</dbReference>
<dbReference type="InterPro" id="IPR016156">
    <property type="entry name" value="FAD/NAD-linked_Rdtase_dimer_sf"/>
</dbReference>
<keyword evidence="2" id="KW-0285">Flavoprotein</keyword>
<dbReference type="InterPro" id="IPR023753">
    <property type="entry name" value="FAD/NAD-binding_dom"/>
</dbReference>
<dbReference type="GO" id="GO:0005737">
    <property type="term" value="C:cytoplasm"/>
    <property type="evidence" value="ECO:0007669"/>
    <property type="project" value="TreeGrafter"/>
</dbReference>
<accession>A0A3B0U1C7</accession>
<dbReference type="EMBL" id="UOEQ01000504">
    <property type="protein sequence ID" value="VAW24098.1"/>
    <property type="molecule type" value="Genomic_DNA"/>
</dbReference>
<dbReference type="Pfam" id="PF14759">
    <property type="entry name" value="Reductase_C"/>
    <property type="match status" value="1"/>
</dbReference>
<sequence>MATDKVIEGPVVIIGTGQAGFQTAASLRIEGFEGDIFMFGDEPGLPYQRPPLSKAFFKDGSADRLLFRNQDFFEKNNINIKDNCSVKSIDRHQKQVLLDDGAAISYEHLVLATGTRNRELPIAGSDLKNVLVLRTLADANHIRKTAKADQRVVMIGGGFIGLELASVLRDFGCEVAVIEAESRPMARAVSEQISTYFVDAHTKSGIKIHCSSMVSQILGDNEAEGVKLSDGTEIGADLVFICAGVVPNSEIASEAGLKTNNGILVDDLLLSNDPSISAIGDCASFVHKNSGVLVRLESVQNAADQAKCVAKRLTGNPQAYNAVPWFWSDQGGKKLQIAGLTGNADQLICHEDEENGKISVFAFENAQFVGVEAVNMATNYVISRKILETGKPVTLSDFEASDFDLREVLKKIG</sequence>
<evidence type="ECO:0000259" key="5">
    <source>
        <dbReference type="Pfam" id="PF07992"/>
    </source>
</evidence>
<dbReference type="Pfam" id="PF07992">
    <property type="entry name" value="Pyr_redox_2"/>
    <property type="match status" value="1"/>
</dbReference>
<dbReference type="SUPFAM" id="SSF55424">
    <property type="entry name" value="FAD/NAD-linked reductases, dimerisation (C-terminal) domain"/>
    <property type="match status" value="1"/>
</dbReference>
<evidence type="ECO:0000256" key="1">
    <source>
        <dbReference type="ARBA" id="ARBA00001974"/>
    </source>
</evidence>
<dbReference type="PANTHER" id="PTHR43557">
    <property type="entry name" value="APOPTOSIS-INDUCING FACTOR 1"/>
    <property type="match status" value="1"/>
</dbReference>
<organism evidence="7">
    <name type="scientific">hydrothermal vent metagenome</name>
    <dbReference type="NCBI Taxonomy" id="652676"/>
    <lineage>
        <taxon>unclassified sequences</taxon>
        <taxon>metagenomes</taxon>
        <taxon>ecological metagenomes</taxon>
    </lineage>
</organism>
<feature type="domain" description="Reductase C-terminal" evidence="6">
    <location>
        <begin position="325"/>
        <end position="409"/>
    </location>
</feature>
<protein>
    <submittedName>
        <fullName evidence="7">Ferredoxin reductase</fullName>
    </submittedName>
</protein>
<evidence type="ECO:0000259" key="6">
    <source>
        <dbReference type="Pfam" id="PF14759"/>
    </source>
</evidence>
<dbReference type="PRINTS" id="PR00411">
    <property type="entry name" value="PNDRDTASEI"/>
</dbReference>
<evidence type="ECO:0000256" key="4">
    <source>
        <dbReference type="ARBA" id="ARBA00023002"/>
    </source>
</evidence>
<reference evidence="7" key="1">
    <citation type="submission" date="2018-06" db="EMBL/GenBank/DDBJ databases">
        <authorList>
            <person name="Zhirakovskaya E."/>
        </authorList>
    </citation>
    <scope>NUCLEOTIDE SEQUENCE</scope>
</reference>
<feature type="domain" description="FAD/NAD(P)-binding" evidence="5">
    <location>
        <begin position="11"/>
        <end position="306"/>
    </location>
</feature>
<keyword evidence="3" id="KW-0274">FAD</keyword>
<gene>
    <name evidence="7" type="ORF">MNBD_ALPHA11-2298</name>
</gene>
<dbReference type="GO" id="GO:0016651">
    <property type="term" value="F:oxidoreductase activity, acting on NAD(P)H"/>
    <property type="evidence" value="ECO:0007669"/>
    <property type="project" value="TreeGrafter"/>
</dbReference>
<dbReference type="Gene3D" id="3.30.390.30">
    <property type="match status" value="1"/>
</dbReference>
<dbReference type="SUPFAM" id="SSF51905">
    <property type="entry name" value="FAD/NAD(P)-binding domain"/>
    <property type="match status" value="2"/>
</dbReference>
<evidence type="ECO:0000313" key="7">
    <source>
        <dbReference type="EMBL" id="VAW24098.1"/>
    </source>
</evidence>
<comment type="cofactor">
    <cofactor evidence="1">
        <name>FAD</name>
        <dbReference type="ChEBI" id="CHEBI:57692"/>
    </cofactor>
</comment>
<dbReference type="InterPro" id="IPR028202">
    <property type="entry name" value="Reductase_C"/>
</dbReference>
<evidence type="ECO:0000256" key="3">
    <source>
        <dbReference type="ARBA" id="ARBA00022827"/>
    </source>
</evidence>
<dbReference type="PANTHER" id="PTHR43557:SF2">
    <property type="entry name" value="RIESKE DOMAIN-CONTAINING PROTEIN-RELATED"/>
    <property type="match status" value="1"/>
</dbReference>